<dbReference type="Pfam" id="PF00650">
    <property type="entry name" value="CRAL_TRIO"/>
    <property type="match status" value="1"/>
</dbReference>
<dbReference type="AlphaFoldDB" id="A0A8J2JF07"/>
<name>A0A8J2JF07_9HEXA</name>
<dbReference type="Proteomes" id="UP000708208">
    <property type="component" value="Unassembled WGS sequence"/>
</dbReference>
<proteinExistence type="predicted"/>
<sequence>MIKSLPLSNTIKHEKFAESEEFQFFLKPELRNTTTLSDSEYLEFLQELEVWEAPKYIQEGFAYKFTGYDLQNRPIWVSSARNCPIRKVIESHEEEILEKYVWQAARCIVKSIFEKSREENPSRLAVFVVNAEGLSLFQFMHARTLAVFFKYAKKYKDVVQTVMALGVIINANRVCLWILNLLRPILYGAFERIEVYGSDESLWGPRVREIFGSDFIPSFAGDYHCFPQVCNDLQKN</sequence>
<dbReference type="EMBL" id="CAJVCH010040504">
    <property type="protein sequence ID" value="CAG7716697.1"/>
    <property type="molecule type" value="Genomic_DNA"/>
</dbReference>
<evidence type="ECO:0000259" key="1">
    <source>
        <dbReference type="Pfam" id="PF00650"/>
    </source>
</evidence>
<reference evidence="2" key="1">
    <citation type="submission" date="2021-06" db="EMBL/GenBank/DDBJ databases">
        <authorList>
            <person name="Hodson N. C."/>
            <person name="Mongue J. A."/>
            <person name="Jaron S. K."/>
        </authorList>
    </citation>
    <scope>NUCLEOTIDE SEQUENCE</scope>
</reference>
<protein>
    <recommendedName>
        <fullName evidence="1">CRAL-TRIO domain-containing protein</fullName>
    </recommendedName>
</protein>
<evidence type="ECO:0000313" key="2">
    <source>
        <dbReference type="EMBL" id="CAG7716697.1"/>
    </source>
</evidence>
<accession>A0A8J2JF07</accession>
<evidence type="ECO:0000313" key="3">
    <source>
        <dbReference type="Proteomes" id="UP000708208"/>
    </source>
</evidence>
<feature type="domain" description="CRAL-TRIO" evidence="1">
    <location>
        <begin position="65"/>
        <end position="188"/>
    </location>
</feature>
<dbReference type="InterPro" id="IPR001251">
    <property type="entry name" value="CRAL-TRIO_dom"/>
</dbReference>
<keyword evidence="3" id="KW-1185">Reference proteome</keyword>
<comment type="caution">
    <text evidence="2">The sequence shown here is derived from an EMBL/GenBank/DDBJ whole genome shotgun (WGS) entry which is preliminary data.</text>
</comment>
<gene>
    <name evidence="2" type="ORF">AFUS01_LOCUS6192</name>
</gene>
<organism evidence="2 3">
    <name type="scientific">Allacma fusca</name>
    <dbReference type="NCBI Taxonomy" id="39272"/>
    <lineage>
        <taxon>Eukaryota</taxon>
        <taxon>Metazoa</taxon>
        <taxon>Ecdysozoa</taxon>
        <taxon>Arthropoda</taxon>
        <taxon>Hexapoda</taxon>
        <taxon>Collembola</taxon>
        <taxon>Symphypleona</taxon>
        <taxon>Sminthuridae</taxon>
        <taxon>Allacma</taxon>
    </lineage>
</organism>
<dbReference type="OrthoDB" id="203812at2759"/>